<dbReference type="Gene3D" id="1.10.260.40">
    <property type="entry name" value="lambda repressor-like DNA-binding domains"/>
    <property type="match status" value="1"/>
</dbReference>
<dbReference type="EMBL" id="CP126980">
    <property type="protein sequence ID" value="WIM92497.1"/>
    <property type="molecule type" value="Genomic_DNA"/>
</dbReference>
<proteinExistence type="predicted"/>
<accession>A0ABY8W4R3</accession>
<dbReference type="Proteomes" id="UP001240150">
    <property type="component" value="Chromosome"/>
</dbReference>
<dbReference type="CDD" id="cd00093">
    <property type="entry name" value="HTH_XRE"/>
    <property type="match status" value="1"/>
</dbReference>
<feature type="region of interest" description="Disordered" evidence="1">
    <location>
        <begin position="1"/>
        <end position="25"/>
    </location>
</feature>
<dbReference type="SUPFAM" id="SSF47413">
    <property type="entry name" value="lambda repressor-like DNA-binding domains"/>
    <property type="match status" value="1"/>
</dbReference>
<keyword evidence="3" id="KW-1185">Reference proteome</keyword>
<evidence type="ECO:0000313" key="3">
    <source>
        <dbReference type="Proteomes" id="UP001240150"/>
    </source>
</evidence>
<dbReference type="RefSeq" id="WP_284913703.1">
    <property type="nucleotide sequence ID" value="NZ_CP126980.1"/>
</dbReference>
<name>A0ABY8W4R3_9ACTN</name>
<reference evidence="2 3" key="1">
    <citation type="submission" date="2023-06" db="EMBL/GenBank/DDBJ databases">
        <authorList>
            <person name="Yushchuk O."/>
            <person name="Binda E."/>
            <person name="Ruckert-Reed C."/>
            <person name="Fedorenko V."/>
            <person name="Kalinowski J."/>
            <person name="Marinelli F."/>
        </authorList>
    </citation>
    <scope>NUCLEOTIDE SEQUENCE [LARGE SCALE GENOMIC DNA]</scope>
    <source>
        <strain evidence="2 3">NRRL 3884</strain>
    </source>
</reference>
<sequence>MSMAWPEQTTDLDTGSALAEAGTHEPHPFGAVLSKLMDNRGPSVMDVAMRTYRAMSTIHAVQRGGRNPHPVLVREIARALDLPEADLTAIAGLHDEAFDVAKNAGKRSDGP</sequence>
<dbReference type="InterPro" id="IPR010982">
    <property type="entry name" value="Lambda_DNA-bd_dom_sf"/>
</dbReference>
<organism evidence="2 3">
    <name type="scientific">Actinoplanes oblitus</name>
    <dbReference type="NCBI Taxonomy" id="3040509"/>
    <lineage>
        <taxon>Bacteria</taxon>
        <taxon>Bacillati</taxon>
        <taxon>Actinomycetota</taxon>
        <taxon>Actinomycetes</taxon>
        <taxon>Micromonosporales</taxon>
        <taxon>Micromonosporaceae</taxon>
        <taxon>Actinoplanes</taxon>
    </lineage>
</organism>
<protein>
    <submittedName>
        <fullName evidence="2">Helix-turn-helix transcriptional regulator</fullName>
    </submittedName>
</protein>
<gene>
    <name evidence="2" type="ORF">ACTOB_004439</name>
</gene>
<evidence type="ECO:0000313" key="2">
    <source>
        <dbReference type="EMBL" id="WIM92497.1"/>
    </source>
</evidence>
<dbReference type="InterPro" id="IPR001387">
    <property type="entry name" value="Cro/C1-type_HTH"/>
</dbReference>
<evidence type="ECO:0000256" key="1">
    <source>
        <dbReference type="SAM" id="MobiDB-lite"/>
    </source>
</evidence>